<dbReference type="EMBL" id="JNFP01000021">
    <property type="protein sequence ID" value="KIA63454.1"/>
    <property type="molecule type" value="Genomic_DNA"/>
</dbReference>
<evidence type="ECO:0000313" key="2">
    <source>
        <dbReference type="EMBL" id="KIA63454.1"/>
    </source>
</evidence>
<dbReference type="SUPFAM" id="SSF54427">
    <property type="entry name" value="NTF2-like"/>
    <property type="match status" value="1"/>
</dbReference>
<feature type="domain" description="SnoaL-like" evidence="1">
    <location>
        <begin position="10"/>
        <end position="131"/>
    </location>
</feature>
<protein>
    <recommendedName>
        <fullName evidence="1">SnoaL-like domain-containing protein</fullName>
    </recommendedName>
</protein>
<name>A0ABR4ZEM1_9NOCA</name>
<proteinExistence type="predicted"/>
<gene>
    <name evidence="2" type="ORF">FG87_19215</name>
</gene>
<keyword evidence="3" id="KW-1185">Reference proteome</keyword>
<dbReference type="CDD" id="cd00531">
    <property type="entry name" value="NTF2_like"/>
    <property type="match status" value="1"/>
</dbReference>
<organism evidence="2 3">
    <name type="scientific">Nocardia vulneris</name>
    <dbReference type="NCBI Taxonomy" id="1141657"/>
    <lineage>
        <taxon>Bacteria</taxon>
        <taxon>Bacillati</taxon>
        <taxon>Actinomycetota</taxon>
        <taxon>Actinomycetes</taxon>
        <taxon>Mycobacteriales</taxon>
        <taxon>Nocardiaceae</taxon>
        <taxon>Nocardia</taxon>
    </lineage>
</organism>
<reference evidence="2 3" key="1">
    <citation type="journal article" date="2014" name="Int. J. Syst. Evol. Microbiol.">
        <title>Nocardia vulneris sp. nov., isolated from wounds of human patients in North America.</title>
        <authorList>
            <person name="Lasker B.A."/>
            <person name="Bell M."/>
            <person name="Klenk H.P."/>
            <person name="Sproer C."/>
            <person name="Schumann C."/>
            <person name="Schumann P."/>
            <person name="Brown J.M."/>
        </authorList>
    </citation>
    <scope>NUCLEOTIDE SEQUENCE [LARGE SCALE GENOMIC DNA]</scope>
    <source>
        <strain evidence="2 3">W9851</strain>
    </source>
</reference>
<evidence type="ECO:0000313" key="3">
    <source>
        <dbReference type="Proteomes" id="UP000031364"/>
    </source>
</evidence>
<evidence type="ECO:0000259" key="1">
    <source>
        <dbReference type="Pfam" id="PF13577"/>
    </source>
</evidence>
<dbReference type="RefSeq" id="WP_043672372.1">
    <property type="nucleotide sequence ID" value="NZ_BDCI01000001.1"/>
</dbReference>
<sequence>MTSNARRTEDLLDRAELHDLVTAVTQCLDTRNFDGLAEVYTADATLETPAGRSSGAAAIIELARGNHEIYAATQHFVSGLVIAADGAAATVTADVLAVFVPVGERPDEHRMLGSRYIFRAERGEHGWRFSRHTITPIWIHGHAGTMPPVDAEG</sequence>
<dbReference type="Proteomes" id="UP000031364">
    <property type="component" value="Unassembled WGS sequence"/>
</dbReference>
<dbReference type="Gene3D" id="3.10.450.50">
    <property type="match status" value="1"/>
</dbReference>
<accession>A0ABR4ZEM1</accession>
<dbReference type="InterPro" id="IPR032710">
    <property type="entry name" value="NTF2-like_dom_sf"/>
</dbReference>
<dbReference type="InterPro" id="IPR037401">
    <property type="entry name" value="SnoaL-like"/>
</dbReference>
<comment type="caution">
    <text evidence="2">The sequence shown here is derived from an EMBL/GenBank/DDBJ whole genome shotgun (WGS) entry which is preliminary data.</text>
</comment>
<dbReference type="Pfam" id="PF13577">
    <property type="entry name" value="SnoaL_4"/>
    <property type="match status" value="1"/>
</dbReference>